<comment type="caution">
    <text evidence="1">The sequence shown here is derived from an EMBL/GenBank/DDBJ whole genome shotgun (WGS) entry which is preliminary data.</text>
</comment>
<evidence type="ECO:0000313" key="2">
    <source>
        <dbReference type="Proteomes" id="UP000683925"/>
    </source>
</evidence>
<dbReference type="GO" id="GO:0016226">
    <property type="term" value="P:iron-sulfur cluster assembly"/>
    <property type="evidence" value="ECO:0007669"/>
    <property type="project" value="TreeGrafter"/>
</dbReference>
<dbReference type="AlphaFoldDB" id="A0A8S1VWF4"/>
<reference evidence="1" key="1">
    <citation type="submission" date="2021-01" db="EMBL/GenBank/DDBJ databases">
        <authorList>
            <consortium name="Genoscope - CEA"/>
            <person name="William W."/>
        </authorList>
    </citation>
    <scope>NUCLEOTIDE SEQUENCE</scope>
</reference>
<dbReference type="OMA" id="CRVIAFN"/>
<keyword evidence="2" id="KW-1185">Reference proteome</keyword>
<dbReference type="EMBL" id="CAJJDP010000077">
    <property type="protein sequence ID" value="CAD8182094.1"/>
    <property type="molecule type" value="Genomic_DNA"/>
</dbReference>
<accession>A0A8S1VWF4</accession>
<dbReference type="PANTHER" id="PTHR19920">
    <property type="entry name" value="WD40 PROTEIN CIAO1"/>
    <property type="match status" value="1"/>
</dbReference>
<sequence length="490" mass="57734">MNIRCTQANHQNQQIMGFCINRKCPDLRPYCNFCLPCHSKHLNKLTSLELLCGWIQQRVLIIQDVEKCVQDCKFSLDNLVNQFLPYLHLNIQQLEELGLSELDILIKSLCQMEDCEESLFNQLQQQIEQMQSLVKEILQIIKTFSYLKQTEILESPLDITILEQPKYECILNSNQNQFTFQLMQQNSIKEEEWCRVIAFNNDNSIVAAGFHRKIKMFSHIQGQLKFLQLLGEHTNTLFTLSFMKNSNNLVSGGYDIIIIWQINGYKQWECKQKLKEHSGWVFYLLLNNDEDLIISSGDNSIKFWTKQIKWSCSQTITQHTNNVYSLSLNQTQNKLISCSIDSLILVIEQRKLDKKWNVLQKIKVDQYGNRLCFINDNIFTFQPYCKEFMHVYEMDCNSQQYRKTKEIVVNCGSKEDCQFQQQYIDSKGLLLNKNGRNIIVMKKSDNDDFVVEQSIEFKKYNIFGQVSNDGEYLITWDETSKEIQIRQYQV</sequence>
<name>A0A8S1VWF4_PAROT</name>
<evidence type="ECO:0000313" key="1">
    <source>
        <dbReference type="EMBL" id="CAD8182094.1"/>
    </source>
</evidence>
<gene>
    <name evidence="1" type="ORF">POCTA_138.1.T0780115</name>
</gene>
<dbReference type="OrthoDB" id="307942at2759"/>
<organism evidence="1 2">
    <name type="scientific">Paramecium octaurelia</name>
    <dbReference type="NCBI Taxonomy" id="43137"/>
    <lineage>
        <taxon>Eukaryota</taxon>
        <taxon>Sar</taxon>
        <taxon>Alveolata</taxon>
        <taxon>Ciliophora</taxon>
        <taxon>Intramacronucleata</taxon>
        <taxon>Oligohymenophorea</taxon>
        <taxon>Peniculida</taxon>
        <taxon>Parameciidae</taxon>
        <taxon>Paramecium</taxon>
    </lineage>
</organism>
<dbReference type="Proteomes" id="UP000683925">
    <property type="component" value="Unassembled WGS sequence"/>
</dbReference>
<protein>
    <submittedName>
        <fullName evidence="1">Uncharacterized protein</fullName>
    </submittedName>
</protein>
<dbReference type="FunFam" id="2.130.10.10:FF:001434">
    <property type="entry name" value="Uncharacterized protein"/>
    <property type="match status" value="1"/>
</dbReference>
<proteinExistence type="predicted"/>
<dbReference type="GO" id="GO:0097361">
    <property type="term" value="C:cytosolic [4Fe-4S] assembly targeting complex"/>
    <property type="evidence" value="ECO:0007669"/>
    <property type="project" value="TreeGrafter"/>
</dbReference>
<dbReference type="SMART" id="SM00320">
    <property type="entry name" value="WD40"/>
    <property type="match status" value="4"/>
</dbReference>
<dbReference type="Pfam" id="PF00400">
    <property type="entry name" value="WD40"/>
    <property type="match status" value="2"/>
</dbReference>
<dbReference type="PANTHER" id="PTHR19920:SF0">
    <property type="entry name" value="CYTOSOLIC IRON-SULFUR PROTEIN ASSEMBLY PROTEIN CIAO1-RELATED"/>
    <property type="match status" value="1"/>
</dbReference>
<dbReference type="InterPro" id="IPR001680">
    <property type="entry name" value="WD40_rpt"/>
</dbReference>